<evidence type="ECO:0000256" key="4">
    <source>
        <dbReference type="ARBA" id="ARBA00023180"/>
    </source>
</evidence>
<dbReference type="SUPFAM" id="SSF51126">
    <property type="entry name" value="Pectin lyase-like"/>
    <property type="match status" value="2"/>
</dbReference>
<accession>A0A368VWW1</accession>
<feature type="chain" id="PRO_5039420754" evidence="6">
    <location>
        <begin position="26"/>
        <end position="2081"/>
    </location>
</feature>
<dbReference type="InterPro" id="IPR036116">
    <property type="entry name" value="FN3_sf"/>
</dbReference>
<organism evidence="8 9">
    <name type="scientific">Paenibacillus prosopidis</name>
    <dbReference type="NCBI Taxonomy" id="630520"/>
    <lineage>
        <taxon>Bacteria</taxon>
        <taxon>Bacillati</taxon>
        <taxon>Bacillota</taxon>
        <taxon>Bacilli</taxon>
        <taxon>Bacillales</taxon>
        <taxon>Paenibacillaceae</taxon>
        <taxon>Paenibacillus</taxon>
    </lineage>
</organism>
<dbReference type="InterPro" id="IPR052063">
    <property type="entry name" value="Polysaccharide_Lyase_1"/>
</dbReference>
<dbReference type="Gene3D" id="2.60.120.200">
    <property type="match status" value="1"/>
</dbReference>
<dbReference type="Proteomes" id="UP000252415">
    <property type="component" value="Unassembled WGS sequence"/>
</dbReference>
<dbReference type="GO" id="GO:0030599">
    <property type="term" value="F:pectinesterase activity"/>
    <property type="evidence" value="ECO:0007669"/>
    <property type="project" value="InterPro"/>
</dbReference>
<evidence type="ECO:0000313" key="8">
    <source>
        <dbReference type="EMBL" id="RCW46386.1"/>
    </source>
</evidence>
<dbReference type="InterPro" id="IPR012334">
    <property type="entry name" value="Pectin_lyas_fold"/>
</dbReference>
<dbReference type="Gene3D" id="3.30.1920.20">
    <property type="match status" value="1"/>
</dbReference>
<feature type="domain" description="Fibronectin type-III" evidence="7">
    <location>
        <begin position="1016"/>
        <end position="1107"/>
    </location>
</feature>
<dbReference type="PROSITE" id="PS50853">
    <property type="entry name" value="FN3"/>
    <property type="match status" value="5"/>
</dbReference>
<feature type="domain" description="Fibronectin type-III" evidence="7">
    <location>
        <begin position="1108"/>
        <end position="1199"/>
    </location>
</feature>
<evidence type="ECO:0000256" key="5">
    <source>
        <dbReference type="ARBA" id="ARBA00023239"/>
    </source>
</evidence>
<feature type="signal peptide" evidence="6">
    <location>
        <begin position="1"/>
        <end position="25"/>
    </location>
</feature>
<reference evidence="8 9" key="1">
    <citation type="submission" date="2018-07" db="EMBL/GenBank/DDBJ databases">
        <title>Genomic Encyclopedia of Type Strains, Phase III (KMG-III): the genomes of soil and plant-associated and newly described type strains.</title>
        <authorList>
            <person name="Whitman W."/>
        </authorList>
    </citation>
    <scope>NUCLEOTIDE SEQUENCE [LARGE SCALE GENOMIC DNA]</scope>
    <source>
        <strain evidence="8 9">CECT 7506</strain>
    </source>
</reference>
<dbReference type="InterPro" id="IPR013783">
    <property type="entry name" value="Ig-like_fold"/>
</dbReference>
<keyword evidence="9" id="KW-1185">Reference proteome</keyword>
<feature type="domain" description="Fibronectin type-III" evidence="7">
    <location>
        <begin position="727"/>
        <end position="817"/>
    </location>
</feature>
<keyword evidence="3" id="KW-0063">Aspartyl esterase</keyword>
<evidence type="ECO:0000256" key="2">
    <source>
        <dbReference type="ARBA" id="ARBA00022801"/>
    </source>
</evidence>
<dbReference type="Pfam" id="PF01095">
    <property type="entry name" value="Pectinesterase"/>
    <property type="match status" value="1"/>
</dbReference>
<keyword evidence="5" id="KW-0456">Lyase</keyword>
<comment type="caution">
    <text evidence="8">The sequence shown here is derived from an EMBL/GenBank/DDBJ whole genome shotgun (WGS) entry which is preliminary data.</text>
</comment>
<evidence type="ECO:0000259" key="7">
    <source>
        <dbReference type="PROSITE" id="PS50853"/>
    </source>
</evidence>
<dbReference type="SUPFAM" id="SSF49265">
    <property type="entry name" value="Fibronectin type III"/>
    <property type="match status" value="3"/>
</dbReference>
<dbReference type="SMART" id="SM00060">
    <property type="entry name" value="FN3"/>
    <property type="match status" value="5"/>
</dbReference>
<evidence type="ECO:0000256" key="1">
    <source>
        <dbReference type="ARBA" id="ARBA00022723"/>
    </source>
</evidence>
<dbReference type="Gene3D" id="2.160.20.10">
    <property type="entry name" value="Single-stranded right-handed beta-helix, Pectin lyase-like"/>
    <property type="match status" value="2"/>
</dbReference>
<dbReference type="NCBIfam" id="NF047446">
    <property type="entry name" value="barrel_OmpL47"/>
    <property type="match status" value="1"/>
</dbReference>
<keyword evidence="2" id="KW-0378">Hydrolase</keyword>
<dbReference type="InterPro" id="IPR011050">
    <property type="entry name" value="Pectin_lyase_fold/virulence"/>
</dbReference>
<dbReference type="RefSeq" id="WP_114381046.1">
    <property type="nucleotide sequence ID" value="NZ_QPJD01000009.1"/>
</dbReference>
<dbReference type="GO" id="GO:0042545">
    <property type="term" value="P:cell wall modification"/>
    <property type="evidence" value="ECO:0007669"/>
    <property type="project" value="InterPro"/>
</dbReference>
<name>A0A368VWW1_9BACL</name>
<keyword evidence="1" id="KW-0479">Metal-binding</keyword>
<dbReference type="Gene3D" id="1.20.1270.70">
    <property type="entry name" value="Designed single chain three-helix bundle"/>
    <property type="match status" value="1"/>
</dbReference>
<feature type="domain" description="Fibronectin type-III" evidence="7">
    <location>
        <begin position="1291"/>
        <end position="1384"/>
    </location>
</feature>
<dbReference type="InterPro" id="IPR000070">
    <property type="entry name" value="Pectinesterase_cat"/>
</dbReference>
<dbReference type="SMART" id="SM00656">
    <property type="entry name" value="Amb_all"/>
    <property type="match status" value="1"/>
</dbReference>
<dbReference type="GO" id="GO:0046872">
    <property type="term" value="F:metal ion binding"/>
    <property type="evidence" value="ECO:0007669"/>
    <property type="project" value="UniProtKB-KW"/>
</dbReference>
<dbReference type="OrthoDB" id="9775889at2"/>
<dbReference type="EMBL" id="QPJD01000009">
    <property type="protein sequence ID" value="RCW46386.1"/>
    <property type="molecule type" value="Genomic_DNA"/>
</dbReference>
<evidence type="ECO:0000313" key="9">
    <source>
        <dbReference type="Proteomes" id="UP000252415"/>
    </source>
</evidence>
<evidence type="ECO:0000256" key="6">
    <source>
        <dbReference type="SAM" id="SignalP"/>
    </source>
</evidence>
<keyword evidence="4" id="KW-0325">Glycoprotein</keyword>
<proteinExistence type="predicted"/>
<dbReference type="PANTHER" id="PTHR42970">
    <property type="entry name" value="PECTATE LYASE C-RELATED"/>
    <property type="match status" value="1"/>
</dbReference>
<dbReference type="InterPro" id="IPR003961">
    <property type="entry name" value="FN3_dom"/>
</dbReference>
<gene>
    <name evidence="8" type="ORF">DFP97_10928</name>
</gene>
<keyword evidence="6" id="KW-0732">Signal</keyword>
<dbReference type="InterPro" id="IPR002022">
    <property type="entry name" value="Pec_lyase"/>
</dbReference>
<dbReference type="InterPro" id="IPR058094">
    <property type="entry name" value="Ig-like_OmpL47-like"/>
</dbReference>
<protein>
    <submittedName>
        <fullName evidence="8">Pectin methylesterase-like acyl-CoA thioesterase</fullName>
    </submittedName>
</protein>
<dbReference type="GO" id="GO:0016829">
    <property type="term" value="F:lyase activity"/>
    <property type="evidence" value="ECO:0007669"/>
    <property type="project" value="UniProtKB-KW"/>
</dbReference>
<dbReference type="Gene3D" id="2.60.40.10">
    <property type="entry name" value="Immunoglobulins"/>
    <property type="match status" value="6"/>
</dbReference>
<dbReference type="CDD" id="cd00063">
    <property type="entry name" value="FN3"/>
    <property type="match status" value="5"/>
</dbReference>
<dbReference type="Pfam" id="PF17957">
    <property type="entry name" value="Big_7"/>
    <property type="match status" value="1"/>
</dbReference>
<feature type="domain" description="Fibronectin type-III" evidence="7">
    <location>
        <begin position="1201"/>
        <end position="1288"/>
    </location>
</feature>
<sequence length="2081" mass="220211">MRGKLSKMLCALLCCAMLPFGPAAASAETVTAERIPAFPGAEGGGMYTTGGRGGDVYEVTNLNDSGPGSLRDAVSSGNRTVIFQVSGTIHLLSSLRIAGSNLTIAGQTAPGDGITVADYQTTLSADNVIIRYMRFRVGDKHPSEADAFGVRGHQNFIIDHCSFSYSVDETLSPYQNKNTTVQWSIISESMLHSTHAKGNHGYGGIFGGENATFHHNLIAHHSSRNPRFAADVGQTVDFRNNVIYNWGFKSVYGGENASVNMVNNYYKFGPDTRYGFTRNLIMDPPPATSKFYLEGNYMDGSPEVTADNWSGVSSVPDGVKLSSPVPFAEQVSMQSAEEAYQAVLADAGASLPIRDSFDARVVNDVVNRTGRILNSPKEVGGILDYASAAAPVDTDHDGMPDSWELARGLNPVDAGDGKIVGADGYTNLEHYLNSISGSGSKNPLVSVTGPAPHALAETGSQIVIQAAASDPDGSVAKVEYYANDVKIGETSAAPHSFIWTNAPEGTYYLTARAIDNTGTATSSTAVPVHVNDQGSVTPWVLNDIGTVGIPGTASLKEGVFTVKSAGLIGGSADSFSYLYQPLQGNGEIIARVDDVSPITDGTQAGVMIRASLTPDSPAAAMTASFVKLGTAGRFLARTAQGAVMTEQQVDGFAAPGWVKLVRIDNRIDALLSQDGQLWTAVGSQTFEQLPETVYYGLALDAAKTNNDINNYNASHFSNVRLQQLTPLPAAPTGLKATAGVSVELTWSPVSGATGYLVKRSSIQGGPYSVIAETNQNTSFTDSTVTVGTTYYYVVSAMNGTGEGPNSGEVSATATGTAIISILDESFEDQNIGDQPAGYSVVPDPPTSTNWVKIDAIPEGTTGNTSQKVIQLYDQGNINTKLTRSFEPQTGLVTVEVDFMQPLIAGTARPIVILDKPAGNVAVELLVASTGIQYRSASGNLPLPNSTPLTAKKWYQFQIDLDVSGKTADVYINNEIMAKIPFYSTRVASIAAIHSFTPGTGRGNHFWDNVKVYLQPAPAPRGLAATIGNEQVQLRWNAASGATSYNVKRSLTDGGPYTPIARDIAETTYIDSGLTNDTTYYYVVTANNPVGESGNSNQIAATPILLPDKPAAPASLSSVPRNAQVSLEWAAVEGATSYTLKRSTVSGGPYTNVKTNMTGNAYTDNGLANGQTYYYVVTAVNIAGESVPSQEMVATPVAPLQSPSGLQAAAGDGQASITWQPVASAESYTVKRSTVSGGPYTSVATGLSGTAYTDTGLTNGTAYYYVVSAKGGGTISSNSPQVRVIPAPANGTPTAPAYVKLEAGNTQVRISWTASDGALSYNVKRSAALSGPFETIAANVDGTAYTDNGVTNGTKYYYSVTALNAKGESIGSYPAAAVPARTIVVAKDGTGDFLTIQAAIDAIPANNTKRTVIYIRNGVYREQIVVPANKPYVSFVGESATGTILVYHLNVNSKKPDGTPYSTLETVTAVLQGSDFSADNMTFQNDSGQGTGQALAGYISGDRGVFKNVRFLGFQDTIYIAGRQYFKDCYIEGDVDFIYGPATAFFQNNELHSKRNGGYITAANTDQNKPYGYVFVGTKITADPGVTSGYLGRPWRAYANVVFLDSWMDAFLAGPGWHNWGNPDNELTARYAEYNTSGPGNDPVHRVNWQKQLTPEEANAYTLQQVLKGSDGWDPSEDAVIPGAPTADRTLLTDLLDQADVVVADYFTDDSYAAFQTALTSAKSVAANARATQSEVDAAADSLKSTLNGLIYKIAASVDPAAPNGNGWYTVPVTVMLSTYGSAEYKMNDEVSWHSYTKPIVLDQEGAFTVSYRSKNSAGTAGTVHTATANIDRTAPVTTATVSRAAPNGSSGWYTSDVTVSLSVSDNLSGAAKSEYSLDDGATWQPYLSALTIDKDGKYTVSYRSTDNAGNVETTKTIGFNLDKSAPTITVSGVVYGTYSDSMDITPIITLSDNWSGVYGSKTTVTLDTYGIQQGEKIQLFTLPLGPHTFTVTSSDLAGNTSSRTVLFHTTTSIQSMQALVTHFTNVGWIDNAGIAASLQSMLKANELEAFVNFVKAESGKQISSQAAGYLVRDAQYLLSKQ</sequence>
<dbReference type="PANTHER" id="PTHR42970:SF1">
    <property type="entry name" value="PECTATE LYASE C-RELATED"/>
    <property type="match status" value="1"/>
</dbReference>
<evidence type="ECO:0000256" key="3">
    <source>
        <dbReference type="ARBA" id="ARBA00023085"/>
    </source>
</evidence>